<accession>A0ABW7T8N8</accession>
<organism evidence="1 2">
    <name type="scientific">Streptomyces abikoensis</name>
    <dbReference type="NCBI Taxonomy" id="97398"/>
    <lineage>
        <taxon>Bacteria</taxon>
        <taxon>Bacillati</taxon>
        <taxon>Actinomycetota</taxon>
        <taxon>Actinomycetes</taxon>
        <taxon>Kitasatosporales</taxon>
        <taxon>Streptomycetaceae</taxon>
        <taxon>Streptomyces</taxon>
    </lineage>
</organism>
<evidence type="ECO:0000313" key="2">
    <source>
        <dbReference type="Proteomes" id="UP001611162"/>
    </source>
</evidence>
<gene>
    <name evidence="1" type="ORF">ACH4TF_18955</name>
</gene>
<name>A0ABW7T8N8_9ACTN</name>
<comment type="caution">
    <text evidence="1">The sequence shown here is derived from an EMBL/GenBank/DDBJ whole genome shotgun (WGS) entry which is preliminary data.</text>
</comment>
<protein>
    <submittedName>
        <fullName evidence="1">Uncharacterized protein</fullName>
    </submittedName>
</protein>
<dbReference type="Proteomes" id="UP001611162">
    <property type="component" value="Unassembled WGS sequence"/>
</dbReference>
<proteinExistence type="predicted"/>
<sequence>MGWEHARDRAQGLAEADQLITSEDSWEFVGVRGILATILWYLGEGDEGSAEGPHVPLGRLLWELDQGAEHIRGQVSGLLGDEIGQGTDIDPDTVDMSDPCIATWVWLTKTWPSDGPWDGKTRGVARGLTDPALTVLISWAAGAACKALDFERGALKRGKPVRVTGGEYEGRIGAIAASMWALDDVGKTVNDGPPMAYEVQVRDQAALRGWVQVRLLVDEFRLTEPDEIVEVLGLPTRHENVWRGCEAWGAELMRLHQHLYPDKWLTIEDPEGHGPVIAALIAAGLYDTARTNGLDEPDDGSQLHKTPMMPLLDDFFGAPHSWSKVVGLLSRVEVPGTSLGAEVINALKIAPDLEGFAGQQRLVVETTGRVLLDLLSYHARVPEGVTWAEMAAGQVQLRLFHLARPVGEAQQERRRVDRAAALNAALGDDEF</sequence>
<dbReference type="RefSeq" id="WP_397613410.1">
    <property type="nucleotide sequence ID" value="NZ_JBIRRB010000006.1"/>
</dbReference>
<dbReference type="EMBL" id="JBIRRB010000006">
    <property type="protein sequence ID" value="MFI0912526.1"/>
    <property type="molecule type" value="Genomic_DNA"/>
</dbReference>
<keyword evidence="2" id="KW-1185">Reference proteome</keyword>
<reference evidence="1 2" key="1">
    <citation type="submission" date="2024-10" db="EMBL/GenBank/DDBJ databases">
        <title>The Natural Products Discovery Center: Release of the First 8490 Sequenced Strains for Exploring Actinobacteria Biosynthetic Diversity.</title>
        <authorList>
            <person name="Kalkreuter E."/>
            <person name="Kautsar S.A."/>
            <person name="Yang D."/>
            <person name="Bader C.D."/>
            <person name="Teijaro C.N."/>
            <person name="Fluegel L."/>
            <person name="Davis C.M."/>
            <person name="Simpson J.R."/>
            <person name="Lauterbach L."/>
            <person name="Steele A.D."/>
            <person name="Gui C."/>
            <person name="Meng S."/>
            <person name="Li G."/>
            <person name="Viehrig K."/>
            <person name="Ye F."/>
            <person name="Su P."/>
            <person name="Kiefer A.F."/>
            <person name="Nichols A."/>
            <person name="Cepeda A.J."/>
            <person name="Yan W."/>
            <person name="Fan B."/>
            <person name="Jiang Y."/>
            <person name="Adhikari A."/>
            <person name="Zheng C.-J."/>
            <person name="Schuster L."/>
            <person name="Cowan T.M."/>
            <person name="Smanski M.J."/>
            <person name="Chevrette M.G."/>
            <person name="De Carvalho L.P.S."/>
            <person name="Shen B."/>
        </authorList>
    </citation>
    <scope>NUCLEOTIDE SEQUENCE [LARGE SCALE GENOMIC DNA]</scope>
    <source>
        <strain evidence="1 2">NPDC020979</strain>
    </source>
</reference>
<evidence type="ECO:0000313" key="1">
    <source>
        <dbReference type="EMBL" id="MFI0912526.1"/>
    </source>
</evidence>